<evidence type="ECO:0000256" key="1">
    <source>
        <dbReference type="SAM" id="MobiDB-lite"/>
    </source>
</evidence>
<dbReference type="EMBL" id="JQFZ01000147">
    <property type="protein sequence ID" value="KGO57429.1"/>
    <property type="molecule type" value="Genomic_DNA"/>
</dbReference>
<dbReference type="Proteomes" id="UP000030143">
    <property type="component" value="Unassembled WGS sequence"/>
</dbReference>
<gene>
    <name evidence="2" type="ORF">PEX2_001040</name>
</gene>
<feature type="compositionally biased region" description="Basic and acidic residues" evidence="1">
    <location>
        <begin position="61"/>
        <end position="72"/>
    </location>
</feature>
<reference evidence="2 3" key="1">
    <citation type="journal article" date="2015" name="Mol. Plant Microbe Interact.">
        <title>Genome, transcriptome, and functional analyses of Penicillium expansum provide new insights into secondary metabolism and pathogenicity.</title>
        <authorList>
            <person name="Ballester A.R."/>
            <person name="Marcet-Houben M."/>
            <person name="Levin E."/>
            <person name="Sela N."/>
            <person name="Selma-Lazaro C."/>
            <person name="Carmona L."/>
            <person name="Wisniewski M."/>
            <person name="Droby S."/>
            <person name="Gonzalez-Candelas L."/>
            <person name="Gabaldon T."/>
        </authorList>
    </citation>
    <scope>NUCLEOTIDE SEQUENCE [LARGE SCALE GENOMIC DNA]</scope>
    <source>
        <strain evidence="2 3">MD-8</strain>
    </source>
</reference>
<dbReference type="PhylomeDB" id="A0A0A2JPV1"/>
<dbReference type="RefSeq" id="XP_016599097.1">
    <property type="nucleotide sequence ID" value="XM_016737382.1"/>
</dbReference>
<evidence type="ECO:0000313" key="2">
    <source>
        <dbReference type="EMBL" id="KGO57429.1"/>
    </source>
</evidence>
<dbReference type="HOGENOM" id="CLU_2224110_0_0_1"/>
<dbReference type="GeneID" id="27672801"/>
<keyword evidence="3" id="KW-1185">Reference proteome</keyword>
<accession>A0A0A2JPV1</accession>
<dbReference type="OrthoDB" id="3009558at2759"/>
<dbReference type="VEuPathDB" id="FungiDB:PEXP_096360"/>
<name>A0A0A2JPV1_PENEN</name>
<dbReference type="STRING" id="27334.A0A0A2JPV1"/>
<comment type="caution">
    <text evidence="2">The sequence shown here is derived from an EMBL/GenBank/DDBJ whole genome shotgun (WGS) entry which is preliminary data.</text>
</comment>
<protein>
    <submittedName>
        <fullName evidence="2">Uncharacterized protein</fullName>
    </submittedName>
</protein>
<sequence length="106" mass="11695">MGQADIILEFSILWRTEYDGYLLAGISGSTLCLGQISNQTCLAVFFQNFETHLYSRAYLREDHRDPPPEDASKPTITGGFSLPSEVRQTEIICGDSKTFAAPGNFG</sequence>
<organism evidence="2 3">
    <name type="scientific">Penicillium expansum</name>
    <name type="common">Blue mold rot fungus</name>
    <dbReference type="NCBI Taxonomy" id="27334"/>
    <lineage>
        <taxon>Eukaryota</taxon>
        <taxon>Fungi</taxon>
        <taxon>Dikarya</taxon>
        <taxon>Ascomycota</taxon>
        <taxon>Pezizomycotina</taxon>
        <taxon>Eurotiomycetes</taxon>
        <taxon>Eurotiomycetidae</taxon>
        <taxon>Eurotiales</taxon>
        <taxon>Aspergillaceae</taxon>
        <taxon>Penicillium</taxon>
    </lineage>
</organism>
<proteinExistence type="predicted"/>
<dbReference type="AlphaFoldDB" id="A0A0A2JPV1"/>
<evidence type="ECO:0000313" key="3">
    <source>
        <dbReference type="Proteomes" id="UP000030143"/>
    </source>
</evidence>
<feature type="region of interest" description="Disordered" evidence="1">
    <location>
        <begin position="61"/>
        <end position="81"/>
    </location>
</feature>